<evidence type="ECO:0000313" key="2">
    <source>
        <dbReference type="Proteomes" id="UP001595625"/>
    </source>
</evidence>
<dbReference type="EMBL" id="JBHRUJ010000004">
    <property type="protein sequence ID" value="MFC3210059.1"/>
    <property type="molecule type" value="Genomic_DNA"/>
</dbReference>
<gene>
    <name evidence="1" type="ORF">ACFOEJ_03100</name>
</gene>
<sequence length="69" mass="8130">MAMNNENLSPQALRTKQDFKKAFTELINEKGYSHVTVKDIVQRAAKLSNDIFITIERIEEKQWSIYWQA</sequence>
<proteinExistence type="predicted"/>
<dbReference type="InterPro" id="IPR009057">
    <property type="entry name" value="Homeodomain-like_sf"/>
</dbReference>
<evidence type="ECO:0008006" key="3">
    <source>
        <dbReference type="Google" id="ProtNLM"/>
    </source>
</evidence>
<comment type="caution">
    <text evidence="1">The sequence shown here is derived from an EMBL/GenBank/DDBJ whole genome shotgun (WGS) entry which is preliminary data.</text>
</comment>
<accession>A0ABV7KKU5</accession>
<organism evidence="1 2">
    <name type="scientific">Planomicrobium okeanokoites</name>
    <name type="common">Planococcus okeanokoites</name>
    <name type="synonym">Flavobacterium okeanokoites</name>
    <dbReference type="NCBI Taxonomy" id="244"/>
    <lineage>
        <taxon>Bacteria</taxon>
        <taxon>Bacillati</taxon>
        <taxon>Bacillota</taxon>
        <taxon>Bacilli</taxon>
        <taxon>Bacillales</taxon>
        <taxon>Caryophanaceae</taxon>
        <taxon>Planomicrobium</taxon>
    </lineage>
</organism>
<name>A0ABV7KKU5_PLAOK</name>
<evidence type="ECO:0000313" key="1">
    <source>
        <dbReference type="EMBL" id="MFC3210059.1"/>
    </source>
</evidence>
<protein>
    <recommendedName>
        <fullName evidence="3">TetR family transcriptional regulator</fullName>
    </recommendedName>
</protein>
<reference evidence="2" key="1">
    <citation type="journal article" date="2019" name="Int. J. Syst. Evol. Microbiol.">
        <title>The Global Catalogue of Microorganisms (GCM) 10K type strain sequencing project: providing services to taxonomists for standard genome sequencing and annotation.</title>
        <authorList>
            <consortium name="The Broad Institute Genomics Platform"/>
            <consortium name="The Broad Institute Genome Sequencing Center for Infectious Disease"/>
            <person name="Wu L."/>
            <person name="Ma J."/>
        </authorList>
    </citation>
    <scope>NUCLEOTIDE SEQUENCE [LARGE SCALE GENOMIC DNA]</scope>
    <source>
        <strain evidence="2">CCM 320</strain>
    </source>
</reference>
<dbReference type="Proteomes" id="UP001595625">
    <property type="component" value="Unassembled WGS sequence"/>
</dbReference>
<dbReference type="SUPFAM" id="SSF46689">
    <property type="entry name" value="Homeodomain-like"/>
    <property type="match status" value="1"/>
</dbReference>
<dbReference type="Gene3D" id="1.10.357.10">
    <property type="entry name" value="Tetracycline Repressor, domain 2"/>
    <property type="match status" value="1"/>
</dbReference>
<keyword evidence="2" id="KW-1185">Reference proteome</keyword>
<dbReference type="RefSeq" id="WP_117313301.1">
    <property type="nucleotide sequence ID" value="NZ_JBHRUJ010000004.1"/>
</dbReference>